<proteinExistence type="predicted"/>
<feature type="transmembrane region" description="Helical" evidence="1">
    <location>
        <begin position="98"/>
        <end position="116"/>
    </location>
</feature>
<reference evidence="2 3" key="1">
    <citation type="journal article" date="2015" name="Nature">
        <title>rRNA introns, odd ribosomes, and small enigmatic genomes across a large radiation of phyla.</title>
        <authorList>
            <person name="Brown C.T."/>
            <person name="Hug L.A."/>
            <person name="Thomas B.C."/>
            <person name="Sharon I."/>
            <person name="Castelle C.J."/>
            <person name="Singh A."/>
            <person name="Wilkins M.J."/>
            <person name="Williams K.H."/>
            <person name="Banfield J.F."/>
        </authorList>
    </citation>
    <scope>NUCLEOTIDE SEQUENCE [LARGE SCALE GENOMIC DNA]</scope>
</reference>
<evidence type="ECO:0008006" key="4">
    <source>
        <dbReference type="Google" id="ProtNLM"/>
    </source>
</evidence>
<feature type="transmembrane region" description="Helical" evidence="1">
    <location>
        <begin position="128"/>
        <end position="150"/>
    </location>
</feature>
<evidence type="ECO:0000313" key="3">
    <source>
        <dbReference type="Proteomes" id="UP000034487"/>
    </source>
</evidence>
<dbReference type="EMBL" id="LCMV01000011">
    <property type="protein sequence ID" value="KKU44082.1"/>
    <property type="molecule type" value="Genomic_DNA"/>
</dbReference>
<evidence type="ECO:0000256" key="1">
    <source>
        <dbReference type="SAM" id="Phobius"/>
    </source>
</evidence>
<accession>A0A0G1QGT2</accession>
<evidence type="ECO:0000313" key="2">
    <source>
        <dbReference type="EMBL" id="KKU44082.1"/>
    </source>
</evidence>
<gene>
    <name evidence="2" type="ORF">UX60_C0011G0012</name>
</gene>
<dbReference type="AlphaFoldDB" id="A0A0G1QGT2"/>
<keyword evidence="1" id="KW-0472">Membrane</keyword>
<name>A0A0G1QGT2_9BACT</name>
<protein>
    <recommendedName>
        <fullName evidence="4">DUF2231 domain-containing protein</fullName>
    </recommendedName>
</protein>
<feature type="transmembrane region" description="Helical" evidence="1">
    <location>
        <begin position="12"/>
        <end position="33"/>
    </location>
</feature>
<comment type="caution">
    <text evidence="2">The sequence shown here is derived from an EMBL/GenBank/DDBJ whole genome shotgun (WGS) entry which is preliminary data.</text>
</comment>
<feature type="transmembrane region" description="Helical" evidence="1">
    <location>
        <begin position="45"/>
        <end position="68"/>
    </location>
</feature>
<keyword evidence="1" id="KW-1133">Transmembrane helix</keyword>
<organism evidence="2 3">
    <name type="scientific">Berkelbacteria bacterium GW2011_GWA2_46_7</name>
    <dbReference type="NCBI Taxonomy" id="1618335"/>
    <lineage>
        <taxon>Bacteria</taxon>
        <taxon>Candidatus Berkelbacteria</taxon>
    </lineage>
</organism>
<keyword evidence="1" id="KW-0812">Transmembrane</keyword>
<dbReference type="Proteomes" id="UP000034487">
    <property type="component" value="Unassembled WGS sequence"/>
</dbReference>
<sequence>MNLVDIITAKPVLIGIHLGFAILAIDAFLWLLGEMRRTPWQLRHLRLTAFIGVLAYAISWLAGGYYYVKFYGTLVKPIIKASEAPWVHNIVMETKEHIFLFIIPLAVTAALIAWLKEEDWRALNIRRPSLILVGFVSGLGLLIGLMGFIISASARWGGGA</sequence>